<evidence type="ECO:0000313" key="3">
    <source>
        <dbReference type="Proteomes" id="UP001139333"/>
    </source>
</evidence>
<dbReference type="PANTHER" id="PTHR12147">
    <property type="entry name" value="METALLOPEPTIDASE M28 FAMILY MEMBER"/>
    <property type="match status" value="1"/>
</dbReference>
<dbReference type="InterPro" id="IPR007484">
    <property type="entry name" value="Peptidase_M28"/>
</dbReference>
<sequence length="346" mass="39097">MTRYMDIKALRLTIQQMHAVTLLIGLLVLCGCSNNLHNNIDCNQPLNPSWVDLGQITQDIQILTSDKFAGRKTASAESVYSQQFLSQRFSEIGLIPWQQEYQHSFEYSSLFSTTTGVNMVGVIPSKNLSTRWRVVMAHYDHLGQQGSKIYHGADDNASGVSGLLAIAKQWQISGLDDVNLMIVATDAEETGLHGSYALVEQIEQTPGMEIELAMNLDMIGHPSKPRAIYVEGENNFNQFATIRQQLSQQHKLCIRLSYVQREGPNIKRMNWLNASDHYPFHKAGLPWIYFGVPPHNKYHTPQDKIDTVNIAFIATVTEIAYSFLTRTDLTTTREQSRFGKNQATFK</sequence>
<dbReference type="EMBL" id="JAKIKP010000015">
    <property type="protein sequence ID" value="MCL1144111.1"/>
    <property type="molecule type" value="Genomic_DNA"/>
</dbReference>
<dbReference type="AlphaFoldDB" id="A0A9X1ZXS1"/>
<feature type="domain" description="Peptidase M28" evidence="1">
    <location>
        <begin position="118"/>
        <end position="322"/>
    </location>
</feature>
<dbReference type="InterPro" id="IPR045175">
    <property type="entry name" value="M28_fam"/>
</dbReference>
<dbReference type="Gene3D" id="3.40.630.10">
    <property type="entry name" value="Zn peptidases"/>
    <property type="match status" value="1"/>
</dbReference>
<proteinExistence type="predicted"/>
<dbReference type="PROSITE" id="PS51257">
    <property type="entry name" value="PROKAR_LIPOPROTEIN"/>
    <property type="match status" value="1"/>
</dbReference>
<accession>A0A9X1ZXS1</accession>
<dbReference type="PANTHER" id="PTHR12147:SF26">
    <property type="entry name" value="PEPTIDASE M28 DOMAIN-CONTAINING PROTEIN"/>
    <property type="match status" value="1"/>
</dbReference>
<dbReference type="RefSeq" id="WP_248996778.1">
    <property type="nucleotide sequence ID" value="NZ_JAKIKP010000015.1"/>
</dbReference>
<protein>
    <submittedName>
        <fullName evidence="2">M28 family peptidase</fullName>
    </submittedName>
</protein>
<gene>
    <name evidence="2" type="ORF">L2672_15645</name>
</gene>
<dbReference type="SUPFAM" id="SSF53187">
    <property type="entry name" value="Zn-dependent exopeptidases"/>
    <property type="match status" value="1"/>
</dbReference>
<dbReference type="GO" id="GO:0008235">
    <property type="term" value="F:metalloexopeptidase activity"/>
    <property type="evidence" value="ECO:0007669"/>
    <property type="project" value="InterPro"/>
</dbReference>
<evidence type="ECO:0000313" key="2">
    <source>
        <dbReference type="EMBL" id="MCL1144111.1"/>
    </source>
</evidence>
<dbReference type="Proteomes" id="UP001139333">
    <property type="component" value="Unassembled WGS sequence"/>
</dbReference>
<name>A0A9X1ZXS1_9GAMM</name>
<dbReference type="Pfam" id="PF04389">
    <property type="entry name" value="Peptidase_M28"/>
    <property type="match status" value="1"/>
</dbReference>
<dbReference type="GO" id="GO:0006508">
    <property type="term" value="P:proteolysis"/>
    <property type="evidence" value="ECO:0007669"/>
    <property type="project" value="InterPro"/>
</dbReference>
<keyword evidence="3" id="KW-1185">Reference proteome</keyword>
<evidence type="ECO:0000259" key="1">
    <source>
        <dbReference type="Pfam" id="PF04389"/>
    </source>
</evidence>
<organism evidence="2 3">
    <name type="scientific">Shewanella gaetbuli</name>
    <dbReference type="NCBI Taxonomy" id="220752"/>
    <lineage>
        <taxon>Bacteria</taxon>
        <taxon>Pseudomonadati</taxon>
        <taxon>Pseudomonadota</taxon>
        <taxon>Gammaproteobacteria</taxon>
        <taxon>Alteromonadales</taxon>
        <taxon>Shewanellaceae</taxon>
        <taxon>Shewanella</taxon>
    </lineage>
</organism>
<comment type="caution">
    <text evidence="2">The sequence shown here is derived from an EMBL/GenBank/DDBJ whole genome shotgun (WGS) entry which is preliminary data.</text>
</comment>
<reference evidence="2" key="1">
    <citation type="submission" date="2022-01" db="EMBL/GenBank/DDBJ databases">
        <title>Whole genome-based taxonomy of the Shewanellaceae.</title>
        <authorList>
            <person name="Martin-Rodriguez A.J."/>
        </authorList>
    </citation>
    <scope>NUCLEOTIDE SEQUENCE</scope>
    <source>
        <strain evidence="2">DSM 16422</strain>
    </source>
</reference>